<comment type="caution">
    <text evidence="1">The sequence shown here is derived from an EMBL/GenBank/DDBJ whole genome shotgun (WGS) entry which is preliminary data.</text>
</comment>
<dbReference type="RefSeq" id="WP_209401581.1">
    <property type="nucleotide sequence ID" value="NZ_JAGIYQ010000001.1"/>
</dbReference>
<dbReference type="Pfam" id="PF07875">
    <property type="entry name" value="Coat_F"/>
    <property type="match status" value="1"/>
</dbReference>
<protein>
    <submittedName>
        <fullName evidence="1">Spore coat protein</fullName>
    </submittedName>
</protein>
<dbReference type="AlphaFoldDB" id="A0A940NGY5"/>
<dbReference type="EMBL" id="JAGIYQ010000001">
    <property type="protein sequence ID" value="MBP0723807.1"/>
    <property type="molecule type" value="Genomic_DNA"/>
</dbReference>
<proteinExistence type="predicted"/>
<keyword evidence="1" id="KW-0167">Capsid protein</keyword>
<reference evidence="1" key="1">
    <citation type="submission" date="2021-04" db="EMBL/GenBank/DDBJ databases">
        <title>Genome seq and assembly of Bacillus sp.</title>
        <authorList>
            <person name="Chhetri G."/>
        </authorList>
    </citation>
    <scope>NUCLEOTIDE SEQUENCE</scope>
    <source>
        <strain evidence="1">RG28</strain>
    </source>
</reference>
<organism evidence="1 2">
    <name type="scientific">Gottfriedia endophytica</name>
    <dbReference type="NCBI Taxonomy" id="2820819"/>
    <lineage>
        <taxon>Bacteria</taxon>
        <taxon>Bacillati</taxon>
        <taxon>Bacillota</taxon>
        <taxon>Bacilli</taxon>
        <taxon>Bacillales</taxon>
        <taxon>Bacillaceae</taxon>
        <taxon>Gottfriedia</taxon>
    </lineage>
</organism>
<keyword evidence="1" id="KW-0946">Virion</keyword>
<keyword evidence="2" id="KW-1185">Reference proteome</keyword>
<accession>A0A940NGY5</accession>
<gene>
    <name evidence="1" type="ORF">J5Y03_01255</name>
</gene>
<sequence>MVQSVLQDEDLLYIVLADLKRVGREYTTATTESNCETVRSVFQDLTMDTLKLQGELYQFMAQYGMYDTSSPTVYPEIQSQITTCTDTQQKTNQLLSQNMNMNNTFH</sequence>
<dbReference type="InterPro" id="IPR012851">
    <property type="entry name" value="Spore_coat_CotF-like"/>
</dbReference>
<name>A0A940NGY5_9BACI</name>
<evidence type="ECO:0000313" key="2">
    <source>
        <dbReference type="Proteomes" id="UP000682134"/>
    </source>
</evidence>
<dbReference type="Proteomes" id="UP000682134">
    <property type="component" value="Unassembled WGS sequence"/>
</dbReference>
<evidence type="ECO:0000313" key="1">
    <source>
        <dbReference type="EMBL" id="MBP0723807.1"/>
    </source>
</evidence>